<evidence type="ECO:0000313" key="2">
    <source>
        <dbReference type="Proteomes" id="UP000613208"/>
    </source>
</evidence>
<dbReference type="EMBL" id="BLYI01000047">
    <property type="protein sequence ID" value="GFO85928.1"/>
    <property type="molecule type" value="Genomic_DNA"/>
</dbReference>
<dbReference type="AlphaFoldDB" id="A0A916VE44"/>
<comment type="caution">
    <text evidence="1">The sequence shown here is derived from an EMBL/GenBank/DDBJ whole genome shotgun (WGS) entry which is preliminary data.</text>
</comment>
<reference evidence="1" key="1">
    <citation type="submission" date="2020-06" db="EMBL/GenBank/DDBJ databases">
        <title>Characterization of fructooligosaccharide metabolism and fructooligosaccharide-degrading enzymes in human commensal butyrate producers.</title>
        <authorList>
            <person name="Tanno H."/>
            <person name="Fujii T."/>
            <person name="Hirano K."/>
            <person name="Maeno S."/>
            <person name="Tonozuka T."/>
            <person name="Sakamoto M."/>
            <person name="Ohkuma M."/>
            <person name="Tochio T."/>
            <person name="Endo A."/>
        </authorList>
    </citation>
    <scope>NUCLEOTIDE SEQUENCE</scope>
    <source>
        <strain evidence="1">JCM 17466</strain>
    </source>
</reference>
<sequence>MPVHIKPPKIVNRIEISVSFPDKPSIKQDICASIVSIFLRFYKNLERINGMIAGIFNSSDMMVVKEGE</sequence>
<dbReference type="Proteomes" id="UP000613208">
    <property type="component" value="Unassembled WGS sequence"/>
</dbReference>
<name>A0A916VE44_9FIRM</name>
<evidence type="ECO:0000313" key="1">
    <source>
        <dbReference type="EMBL" id="GFO85928.1"/>
    </source>
</evidence>
<protein>
    <submittedName>
        <fullName evidence="1">Uncharacterized protein</fullName>
    </submittedName>
</protein>
<gene>
    <name evidence="1" type="ORF">ANBU17_22750</name>
</gene>
<keyword evidence="2" id="KW-1185">Reference proteome</keyword>
<organism evidence="1 2">
    <name type="scientific">Anaerostipes butyraticus</name>
    <dbReference type="NCBI Taxonomy" id="645466"/>
    <lineage>
        <taxon>Bacteria</taxon>
        <taxon>Bacillati</taxon>
        <taxon>Bacillota</taxon>
        <taxon>Clostridia</taxon>
        <taxon>Lachnospirales</taxon>
        <taxon>Lachnospiraceae</taxon>
        <taxon>Anaerostipes</taxon>
    </lineage>
</organism>
<proteinExistence type="predicted"/>
<accession>A0A916VE44</accession>